<evidence type="ECO:0000313" key="2">
    <source>
        <dbReference type="Proteomes" id="UP000276133"/>
    </source>
</evidence>
<comment type="caution">
    <text evidence="1">The sequence shown here is derived from an EMBL/GenBank/DDBJ whole genome shotgun (WGS) entry which is preliminary data.</text>
</comment>
<protein>
    <submittedName>
        <fullName evidence="1">Uncharacterized protein</fullName>
    </submittedName>
</protein>
<dbReference type="EMBL" id="REGN01005141">
    <property type="protein sequence ID" value="RNA14660.1"/>
    <property type="molecule type" value="Genomic_DNA"/>
</dbReference>
<dbReference type="Proteomes" id="UP000276133">
    <property type="component" value="Unassembled WGS sequence"/>
</dbReference>
<gene>
    <name evidence="1" type="ORF">BpHYR1_036700</name>
</gene>
<sequence length="96" mass="11203">MLNQKLKESYILLLRKILVKYLFEFIRATQSVIVLFSSKRSAFIGVCSYLLPRLLIDLKSHLFENIKQLDKYLKHQNDTSAISTFLSQTLSSFCKL</sequence>
<accession>A0A3M7QTH3</accession>
<reference evidence="1 2" key="1">
    <citation type="journal article" date="2018" name="Sci. Rep.">
        <title>Genomic signatures of local adaptation to the degree of environmental predictability in rotifers.</title>
        <authorList>
            <person name="Franch-Gras L."/>
            <person name="Hahn C."/>
            <person name="Garcia-Roger E.M."/>
            <person name="Carmona M.J."/>
            <person name="Serra M."/>
            <person name="Gomez A."/>
        </authorList>
    </citation>
    <scope>NUCLEOTIDE SEQUENCE [LARGE SCALE GENOMIC DNA]</scope>
    <source>
        <strain evidence="1">HYR1</strain>
    </source>
</reference>
<evidence type="ECO:0000313" key="1">
    <source>
        <dbReference type="EMBL" id="RNA14660.1"/>
    </source>
</evidence>
<name>A0A3M7QTH3_BRAPC</name>
<dbReference type="AlphaFoldDB" id="A0A3M7QTH3"/>
<organism evidence="1 2">
    <name type="scientific">Brachionus plicatilis</name>
    <name type="common">Marine rotifer</name>
    <name type="synonym">Brachionus muelleri</name>
    <dbReference type="NCBI Taxonomy" id="10195"/>
    <lineage>
        <taxon>Eukaryota</taxon>
        <taxon>Metazoa</taxon>
        <taxon>Spiralia</taxon>
        <taxon>Gnathifera</taxon>
        <taxon>Rotifera</taxon>
        <taxon>Eurotatoria</taxon>
        <taxon>Monogononta</taxon>
        <taxon>Pseudotrocha</taxon>
        <taxon>Ploima</taxon>
        <taxon>Brachionidae</taxon>
        <taxon>Brachionus</taxon>
    </lineage>
</organism>
<proteinExistence type="predicted"/>
<keyword evidence="2" id="KW-1185">Reference proteome</keyword>